<dbReference type="Proteomes" id="UP000694570">
    <property type="component" value="Unplaced"/>
</dbReference>
<evidence type="ECO:0000256" key="2">
    <source>
        <dbReference type="SAM" id="Phobius"/>
    </source>
</evidence>
<feature type="transmembrane region" description="Helical" evidence="2">
    <location>
        <begin position="83"/>
        <end position="104"/>
    </location>
</feature>
<protein>
    <submittedName>
        <fullName evidence="3">Uncharacterized protein</fullName>
    </submittedName>
</protein>
<dbReference type="AlphaFoldDB" id="A0A8D0XLI6"/>
<organism evidence="3 4">
    <name type="scientific">Sus scrofa</name>
    <name type="common">Pig</name>
    <dbReference type="NCBI Taxonomy" id="9823"/>
    <lineage>
        <taxon>Eukaryota</taxon>
        <taxon>Metazoa</taxon>
        <taxon>Chordata</taxon>
        <taxon>Craniata</taxon>
        <taxon>Vertebrata</taxon>
        <taxon>Euteleostomi</taxon>
        <taxon>Mammalia</taxon>
        <taxon>Eutheria</taxon>
        <taxon>Laurasiatheria</taxon>
        <taxon>Artiodactyla</taxon>
        <taxon>Suina</taxon>
        <taxon>Suidae</taxon>
        <taxon>Sus</taxon>
    </lineage>
</organism>
<accession>A0A8D0XLI6</accession>
<feature type="transmembrane region" description="Helical" evidence="2">
    <location>
        <begin position="41"/>
        <end position="62"/>
    </location>
</feature>
<reference evidence="3" key="1">
    <citation type="submission" date="2025-08" db="UniProtKB">
        <authorList>
            <consortium name="Ensembl"/>
        </authorList>
    </citation>
    <scope>IDENTIFICATION</scope>
</reference>
<evidence type="ECO:0000313" key="3">
    <source>
        <dbReference type="Ensembl" id="ENSSSCP00030038040.1"/>
    </source>
</evidence>
<dbReference type="Ensembl" id="ENSSSCT00030082808.1">
    <property type="protein sequence ID" value="ENSSSCP00030038040.1"/>
    <property type="gene ID" value="ENSSSCG00030059244.1"/>
</dbReference>
<proteinExistence type="predicted"/>
<feature type="region of interest" description="Disordered" evidence="1">
    <location>
        <begin position="1"/>
        <end position="29"/>
    </location>
</feature>
<keyword evidence="2" id="KW-0472">Membrane</keyword>
<evidence type="ECO:0000313" key="4">
    <source>
        <dbReference type="Proteomes" id="UP000694570"/>
    </source>
</evidence>
<keyword evidence="2" id="KW-1133">Transmembrane helix</keyword>
<feature type="compositionally biased region" description="Low complexity" evidence="1">
    <location>
        <begin position="10"/>
        <end position="20"/>
    </location>
</feature>
<keyword evidence="2" id="KW-0812">Transmembrane</keyword>
<evidence type="ECO:0000256" key="1">
    <source>
        <dbReference type="SAM" id="MobiDB-lite"/>
    </source>
</evidence>
<sequence length="108" mass="11783">CITGPGSDFPSASKATPEATTTEKKKNTDNPEPGKYVWLPVHYGFIPSFPNNLVAFVFIVISCTNYNSQDIEATKKFGRNAKWIKISVSIIILLIVGCTCGIQSSRKA</sequence>
<name>A0A8D0XLI6_PIG</name>